<dbReference type="RefSeq" id="WP_317515836.1">
    <property type="nucleotide sequence ID" value="NZ_JAPTHD010000001.1"/>
</dbReference>
<protein>
    <submittedName>
        <fullName evidence="1">STAS/SEC14 domain-containing protein</fullName>
    </submittedName>
</protein>
<gene>
    <name evidence="1" type="ORF">O0R41_03750</name>
</gene>
<evidence type="ECO:0000313" key="1">
    <source>
        <dbReference type="EMBL" id="MDV5822712.1"/>
    </source>
</evidence>
<comment type="caution">
    <text evidence="1">The sequence shown here is derived from an EMBL/GenBank/DDBJ whole genome shotgun (WGS) entry which is preliminary data.</text>
</comment>
<organism evidence="1 2">
    <name type="scientific">Sphingobium naphthae</name>
    <dbReference type="NCBI Taxonomy" id="1886786"/>
    <lineage>
        <taxon>Bacteria</taxon>
        <taxon>Pseudomonadati</taxon>
        <taxon>Pseudomonadota</taxon>
        <taxon>Alphaproteobacteria</taxon>
        <taxon>Sphingomonadales</taxon>
        <taxon>Sphingomonadaceae</taxon>
        <taxon>Sphingobium</taxon>
    </lineage>
</organism>
<reference evidence="2" key="1">
    <citation type="journal article" date="2022" name="J Environ Chem Eng">
        <title>Biodegradation of petroleum oil using a constructed nonpathogenic and heavy metal-tolerant bacterial consortium isolated from marine sponges.</title>
        <authorList>
            <person name="Dechsakulwatana C."/>
            <person name="Rungsihiranrut A."/>
            <person name="Muangchinda C."/>
            <person name="Ningthoujam R."/>
            <person name="Klankeo P."/>
            <person name="Pinyakong O."/>
        </authorList>
    </citation>
    <scope>NUCLEOTIDE SEQUENCE [LARGE SCALE GENOMIC DNA]</scope>
    <source>
        <strain evidence="2">MO2-4</strain>
    </source>
</reference>
<name>A0ABU3ZT52_9SPHN</name>
<sequence length="126" mass="14487">MSHAHYSIVFRHDLRLMDVAWHRHFAAEDVGPYAQACKAEFTRQGFRPGYLLRMDMSQSAVQPQDAIAMFRTHFDGFPRARRIAVVTASAIARLQVKREMTQSYLQIFDRADTAFAWLTQDAPILA</sequence>
<keyword evidence="2" id="KW-1185">Reference proteome</keyword>
<proteinExistence type="predicted"/>
<accession>A0ABU3ZT52</accession>
<evidence type="ECO:0000313" key="2">
    <source>
        <dbReference type="Proteomes" id="UP001185984"/>
    </source>
</evidence>
<dbReference type="Proteomes" id="UP001185984">
    <property type="component" value="Unassembled WGS sequence"/>
</dbReference>
<dbReference type="EMBL" id="JAPTHD010000001">
    <property type="protein sequence ID" value="MDV5822712.1"/>
    <property type="molecule type" value="Genomic_DNA"/>
</dbReference>